<comment type="cofactor">
    <cofactor evidence="2">
        <name>Zn(2+)</name>
        <dbReference type="ChEBI" id="CHEBI:29105"/>
    </cofactor>
    <text evidence="2">Binds 2 Zn(2+) ions per subunit. One is catalytic and the other provides a structural contribution.</text>
</comment>
<dbReference type="InterPro" id="IPR000771">
    <property type="entry name" value="FBA_II"/>
</dbReference>
<name>A0A399ELS4_9DEIN</name>
<dbReference type="GO" id="GO:0004332">
    <property type="term" value="F:fructose-bisphosphate aldolase activity"/>
    <property type="evidence" value="ECO:0007669"/>
    <property type="project" value="UniProtKB-EC"/>
</dbReference>
<dbReference type="InterPro" id="IPR050246">
    <property type="entry name" value="Class_II_FBP_aldolase"/>
</dbReference>
<dbReference type="PANTHER" id="PTHR30304:SF0">
    <property type="entry name" value="D-TAGATOSE-1,6-BISPHOSPHATE ALDOLASE SUBUNIT GATY-RELATED"/>
    <property type="match status" value="1"/>
</dbReference>
<gene>
    <name evidence="3" type="primary">fba_1</name>
    <name evidence="3" type="ORF">Mterra_01639</name>
</gene>
<dbReference type="Gene3D" id="3.20.20.70">
    <property type="entry name" value="Aldolase class I"/>
    <property type="match status" value="1"/>
</dbReference>
<keyword evidence="3" id="KW-0456">Lyase</keyword>
<feature type="binding site" evidence="2">
    <location>
        <position position="84"/>
    </location>
    <ligand>
        <name>Zn(2+)</name>
        <dbReference type="ChEBI" id="CHEBI:29105"/>
        <label>1</label>
        <note>catalytic</note>
    </ligand>
</feature>
<protein>
    <submittedName>
        <fullName evidence="3">Fructose-bisphosphate aldolase</fullName>
        <ecNumber evidence="3">4.1.2.13</ecNumber>
    </submittedName>
</protein>
<dbReference type="RefSeq" id="WP_119314768.1">
    <property type="nucleotide sequence ID" value="NZ_QXDL01000055.1"/>
</dbReference>
<comment type="caution">
    <text evidence="3">The sequence shown here is derived from an EMBL/GenBank/DDBJ whole genome shotgun (WGS) entry which is preliminary data.</text>
</comment>
<proteinExistence type="predicted"/>
<feature type="binding site" evidence="2">
    <location>
        <position position="143"/>
    </location>
    <ligand>
        <name>Zn(2+)</name>
        <dbReference type="ChEBI" id="CHEBI:29105"/>
        <label>2</label>
    </ligand>
</feature>
<keyword evidence="2" id="KW-0862">Zinc</keyword>
<dbReference type="PIRSF" id="PIRSF001359">
    <property type="entry name" value="F_bP_aldolase_II"/>
    <property type="match status" value="1"/>
</dbReference>
<evidence type="ECO:0000313" key="3">
    <source>
        <dbReference type="EMBL" id="RIH85684.1"/>
    </source>
</evidence>
<feature type="binding site" evidence="2">
    <location>
        <position position="196"/>
    </location>
    <ligand>
        <name>Zn(2+)</name>
        <dbReference type="ChEBI" id="CHEBI:29105"/>
        <label>1</label>
        <note>catalytic</note>
    </ligand>
</feature>
<accession>A0A399ELS4</accession>
<dbReference type="Proteomes" id="UP000265715">
    <property type="component" value="Unassembled WGS sequence"/>
</dbReference>
<dbReference type="EMBL" id="QXDL01000055">
    <property type="protein sequence ID" value="RIH85684.1"/>
    <property type="molecule type" value="Genomic_DNA"/>
</dbReference>
<organism evidence="3 4">
    <name type="scientific">Calidithermus terrae</name>
    <dbReference type="NCBI Taxonomy" id="1408545"/>
    <lineage>
        <taxon>Bacteria</taxon>
        <taxon>Thermotogati</taxon>
        <taxon>Deinococcota</taxon>
        <taxon>Deinococci</taxon>
        <taxon>Thermales</taxon>
        <taxon>Thermaceae</taxon>
        <taxon>Calidithermus</taxon>
    </lineage>
</organism>
<feature type="active site" description="Proton donor" evidence="1">
    <location>
        <position position="83"/>
    </location>
</feature>
<reference evidence="3 4" key="1">
    <citation type="submission" date="2018-08" db="EMBL/GenBank/DDBJ databases">
        <title>Meiothermus terrae DSM 26712 genome sequencing project.</title>
        <authorList>
            <person name="Da Costa M.S."/>
            <person name="Albuquerque L."/>
            <person name="Raposo P."/>
            <person name="Froufe H.J.C."/>
            <person name="Barroso C.S."/>
            <person name="Egas C."/>
        </authorList>
    </citation>
    <scope>NUCLEOTIDE SEQUENCE [LARGE SCALE GENOMIC DNA]</scope>
    <source>
        <strain evidence="3 4">DSM 26712</strain>
    </source>
</reference>
<evidence type="ECO:0000313" key="4">
    <source>
        <dbReference type="Proteomes" id="UP000265715"/>
    </source>
</evidence>
<keyword evidence="4" id="KW-1185">Reference proteome</keyword>
<feature type="binding site" evidence="2">
    <location>
        <position position="171"/>
    </location>
    <ligand>
        <name>Zn(2+)</name>
        <dbReference type="ChEBI" id="CHEBI:29105"/>
        <label>1</label>
        <note>catalytic</note>
    </ligand>
</feature>
<dbReference type="GO" id="GO:0008270">
    <property type="term" value="F:zinc ion binding"/>
    <property type="evidence" value="ECO:0007669"/>
    <property type="project" value="InterPro"/>
</dbReference>
<keyword evidence="2" id="KW-0479">Metal-binding</keyword>
<feature type="binding site" evidence="2">
    <location>
        <position position="105"/>
    </location>
    <ligand>
        <name>Zn(2+)</name>
        <dbReference type="ChEBI" id="CHEBI:29105"/>
        <label>2</label>
    </ligand>
</feature>
<dbReference type="AlphaFoldDB" id="A0A399ELS4"/>
<dbReference type="OrthoDB" id="9803995at2"/>
<dbReference type="GO" id="GO:0005975">
    <property type="term" value="P:carbohydrate metabolic process"/>
    <property type="evidence" value="ECO:0007669"/>
    <property type="project" value="InterPro"/>
</dbReference>
<dbReference type="EC" id="4.1.2.13" evidence="3"/>
<dbReference type="PANTHER" id="PTHR30304">
    <property type="entry name" value="D-TAGATOSE-1,6-BISPHOSPHATE ALDOLASE"/>
    <property type="match status" value="1"/>
</dbReference>
<dbReference type="InterPro" id="IPR013785">
    <property type="entry name" value="Aldolase_TIM"/>
</dbReference>
<evidence type="ECO:0000256" key="1">
    <source>
        <dbReference type="PIRSR" id="PIRSR001359-1"/>
    </source>
</evidence>
<evidence type="ECO:0000256" key="2">
    <source>
        <dbReference type="PIRSR" id="PIRSR001359-3"/>
    </source>
</evidence>
<dbReference type="Pfam" id="PF01116">
    <property type="entry name" value="F_bP_aldolase"/>
    <property type="match status" value="1"/>
</dbReference>
<sequence>MPYVSDGRKLIEHAFRHGYALPAFNFCSLEMAKACVEAAEELQAPVILQTYPADLSSGSPRVMAAMVRALAEEARVPVMLHLDHGGGLGAVVECLRAGYSSVMLDGGGMALAQVLEATRRAAEVVHAAGAALEVAAERFNPGEAGATDPEAAARVREAGADLVACAVGSEHGRQSRLDLRRLEAVAGAVRGPLVLHGGSGVEPADLARAVGLGVAKVNVGSASYRALLRVWRERAGELSTHRAVYAEARAAVGEQARSYIALLGAAGKAREFSV</sequence>
<dbReference type="SUPFAM" id="SSF51569">
    <property type="entry name" value="Aldolase"/>
    <property type="match status" value="1"/>
</dbReference>